<evidence type="ECO:0000313" key="7">
    <source>
        <dbReference type="EMBL" id="KAD5508239.1"/>
    </source>
</evidence>
<dbReference type="InterPro" id="IPR055081">
    <property type="entry name" value="NLP1-9_GAF"/>
</dbReference>
<sequence>MSFLELLQLNSGSPDRSECEGSQNDSSLESDLYLDGIEKILSDLLERSSTHLHFNKKYGSSFVFWREKEGYEDDSSSADDDTPLNTIHEMIKSAFLDVKYHGDICIGQFWAPVTINDRRLLSTSGQPFVIPILTKESVMHRLHFEKHEYDIDVNKLEIEADPKIRSRGPASAFLSRLSCMGSLLESETCFGLTYGIMLPVCFPSDQSECIGVIGIYLKHWYHFMGYLVLHVRKALQVCAWIRFYCAINGLRHAEDKITNALEIICKSHHLGLGQVWGAFEDKSHVPFSSYLKDTRRILRPKFTSYLHNVFHSGDFDIFEWYNSLCDVFPLERTNGSEKHVLKTFHDFKPRYISTFSDDLLLKLEDTDGSYCAFAICLRSAEIGDELEVVEVGIYEEDQDTSFKIFQGKQPILVDKISPSKVTCQTTSKVLHPEGMDHQMLNVICVTTQKSKMNRKTAKIFLTREVIEKQFGKTMNEAAHNIKVSLSTLKRNCKVLGILEWPGPNLLKRKANDSCTIQIDTNEENVTTQDPLTVNINKNIMFIKAENEDDMIKFNLPVLQATFATIKKTIGEKFKLLVGTFKLKYLDEDGDWILLTSNEEMNDCIHNLRKSDRILIRLRVLPTREPVSYPSG</sequence>
<dbReference type="PANTHER" id="PTHR32002">
    <property type="entry name" value="PROTEIN NLP8"/>
    <property type="match status" value="1"/>
</dbReference>
<feature type="domain" description="PB1" evidence="6">
    <location>
        <begin position="539"/>
        <end position="618"/>
    </location>
</feature>
<accession>A0A5N6NXF4</accession>
<dbReference type="OrthoDB" id="1594986at2759"/>
<proteinExistence type="predicted"/>
<dbReference type="AlphaFoldDB" id="A0A5N6NXF4"/>
<dbReference type="InterPro" id="IPR045012">
    <property type="entry name" value="NLP"/>
</dbReference>
<dbReference type="Pfam" id="PF22922">
    <property type="entry name" value="GAF_NLP"/>
    <property type="match status" value="1"/>
</dbReference>
<keyword evidence="8" id="KW-1185">Reference proteome</keyword>
<evidence type="ECO:0000256" key="4">
    <source>
        <dbReference type="ARBA" id="ARBA00023242"/>
    </source>
</evidence>
<dbReference type="GO" id="GO:0003677">
    <property type="term" value="F:DNA binding"/>
    <property type="evidence" value="ECO:0007669"/>
    <property type="project" value="UniProtKB-KW"/>
</dbReference>
<dbReference type="Proteomes" id="UP000326396">
    <property type="component" value="Linkage Group LG16"/>
</dbReference>
<evidence type="ECO:0000256" key="2">
    <source>
        <dbReference type="ARBA" id="ARBA00023125"/>
    </source>
</evidence>
<dbReference type="PROSITE" id="PS51745">
    <property type="entry name" value="PB1"/>
    <property type="match status" value="1"/>
</dbReference>
<reference evidence="7 8" key="1">
    <citation type="submission" date="2019-05" db="EMBL/GenBank/DDBJ databases">
        <title>Mikania micrantha, genome provides insights into the molecular mechanism of rapid growth.</title>
        <authorList>
            <person name="Liu B."/>
        </authorList>
    </citation>
    <scope>NUCLEOTIDE SEQUENCE [LARGE SCALE GENOMIC DNA]</scope>
    <source>
        <strain evidence="7">NLD-2019</strain>
        <tissue evidence="7">Leaf</tissue>
    </source>
</reference>
<evidence type="ECO:0000259" key="5">
    <source>
        <dbReference type="PROSITE" id="PS51519"/>
    </source>
</evidence>
<keyword evidence="2" id="KW-0238">DNA-binding</keyword>
<dbReference type="Pfam" id="PF02042">
    <property type="entry name" value="RWP-RK"/>
    <property type="match status" value="1"/>
</dbReference>
<dbReference type="InterPro" id="IPR000270">
    <property type="entry name" value="PB1_dom"/>
</dbReference>
<name>A0A5N6NXF4_9ASTR</name>
<dbReference type="GO" id="GO:0003700">
    <property type="term" value="F:DNA-binding transcription factor activity"/>
    <property type="evidence" value="ECO:0007669"/>
    <property type="project" value="InterPro"/>
</dbReference>
<dbReference type="PROSITE" id="PS51519">
    <property type="entry name" value="RWP_RK"/>
    <property type="match status" value="1"/>
</dbReference>
<keyword evidence="4" id="KW-0539">Nucleus</keyword>
<evidence type="ECO:0000256" key="3">
    <source>
        <dbReference type="ARBA" id="ARBA00023163"/>
    </source>
</evidence>
<dbReference type="CDD" id="cd05992">
    <property type="entry name" value="PB1"/>
    <property type="match status" value="1"/>
</dbReference>
<protein>
    <recommendedName>
        <fullName evidence="9">PB1 domain-containing protein</fullName>
    </recommendedName>
</protein>
<gene>
    <name evidence="7" type="ORF">E3N88_15942</name>
</gene>
<keyword evidence="1" id="KW-0805">Transcription regulation</keyword>
<dbReference type="Gene3D" id="3.10.20.90">
    <property type="entry name" value="Phosphatidylinositol 3-kinase Catalytic Subunit, Chain A, domain 1"/>
    <property type="match status" value="1"/>
</dbReference>
<feature type="domain" description="RWP-RK" evidence="5">
    <location>
        <begin position="448"/>
        <end position="531"/>
    </location>
</feature>
<dbReference type="Pfam" id="PF00564">
    <property type="entry name" value="PB1"/>
    <property type="match status" value="1"/>
</dbReference>
<comment type="caution">
    <text evidence="7">The sequence shown here is derived from an EMBL/GenBank/DDBJ whole genome shotgun (WGS) entry which is preliminary data.</text>
</comment>
<keyword evidence="3" id="KW-0804">Transcription</keyword>
<dbReference type="PANTHER" id="PTHR32002:SF49">
    <property type="entry name" value="BILE ACID:SODIUM SYMPORTER_ARSENICAL RESISTANCE PROTEIN ACR3-RELATED"/>
    <property type="match status" value="1"/>
</dbReference>
<dbReference type="SUPFAM" id="SSF54277">
    <property type="entry name" value="CAD &amp; PB1 domains"/>
    <property type="match status" value="1"/>
</dbReference>
<evidence type="ECO:0008006" key="9">
    <source>
        <dbReference type="Google" id="ProtNLM"/>
    </source>
</evidence>
<organism evidence="7 8">
    <name type="scientific">Mikania micrantha</name>
    <name type="common">bitter vine</name>
    <dbReference type="NCBI Taxonomy" id="192012"/>
    <lineage>
        <taxon>Eukaryota</taxon>
        <taxon>Viridiplantae</taxon>
        <taxon>Streptophyta</taxon>
        <taxon>Embryophyta</taxon>
        <taxon>Tracheophyta</taxon>
        <taxon>Spermatophyta</taxon>
        <taxon>Magnoliopsida</taxon>
        <taxon>eudicotyledons</taxon>
        <taxon>Gunneridae</taxon>
        <taxon>Pentapetalae</taxon>
        <taxon>asterids</taxon>
        <taxon>campanulids</taxon>
        <taxon>Asterales</taxon>
        <taxon>Asteraceae</taxon>
        <taxon>Asteroideae</taxon>
        <taxon>Heliantheae alliance</taxon>
        <taxon>Eupatorieae</taxon>
        <taxon>Mikania</taxon>
    </lineage>
</organism>
<dbReference type="EMBL" id="SZYD01000008">
    <property type="protein sequence ID" value="KAD5508239.1"/>
    <property type="molecule type" value="Genomic_DNA"/>
</dbReference>
<dbReference type="SMART" id="SM00666">
    <property type="entry name" value="PB1"/>
    <property type="match status" value="1"/>
</dbReference>
<evidence type="ECO:0000313" key="8">
    <source>
        <dbReference type="Proteomes" id="UP000326396"/>
    </source>
</evidence>
<dbReference type="InterPro" id="IPR003035">
    <property type="entry name" value="RWP-RK_dom"/>
</dbReference>
<evidence type="ECO:0000259" key="6">
    <source>
        <dbReference type="PROSITE" id="PS51745"/>
    </source>
</evidence>
<evidence type="ECO:0000256" key="1">
    <source>
        <dbReference type="ARBA" id="ARBA00023015"/>
    </source>
</evidence>
<dbReference type="InterPro" id="IPR053793">
    <property type="entry name" value="PB1-like"/>
</dbReference>